<accession>A0ABT8F7F1</accession>
<keyword evidence="2" id="KW-1185">Reference proteome</keyword>
<dbReference type="RefSeq" id="WP_320004916.1">
    <property type="nucleotide sequence ID" value="NZ_JAUHJS010000006.1"/>
</dbReference>
<proteinExistence type="predicted"/>
<sequence>MTPLFKKLNFKESEYILVMNAPDSFEKELAGIASFTKIQKDANEVSSIDFVMVFALKQEQIDTAIAQIVAKLNGDAIVWFCYPKGTSKRYTCDFNRDTGWAVLGKNNLEPVRQVAIDEDWSALRFRKTEYIKTLTRSRAISAEGKERIKKTKSE</sequence>
<evidence type="ECO:0000313" key="2">
    <source>
        <dbReference type="Proteomes" id="UP001168552"/>
    </source>
</evidence>
<organism evidence="1 2">
    <name type="scientific">Shiella aurantiaca</name>
    <dbReference type="NCBI Taxonomy" id="3058365"/>
    <lineage>
        <taxon>Bacteria</taxon>
        <taxon>Pseudomonadati</taxon>
        <taxon>Bacteroidota</taxon>
        <taxon>Cytophagia</taxon>
        <taxon>Cytophagales</taxon>
        <taxon>Shiellaceae</taxon>
        <taxon>Shiella</taxon>
    </lineage>
</organism>
<evidence type="ECO:0000313" key="1">
    <source>
        <dbReference type="EMBL" id="MDN4166380.1"/>
    </source>
</evidence>
<comment type="caution">
    <text evidence="1">The sequence shown here is derived from an EMBL/GenBank/DDBJ whole genome shotgun (WGS) entry which is preliminary data.</text>
</comment>
<evidence type="ECO:0008006" key="3">
    <source>
        <dbReference type="Google" id="ProtNLM"/>
    </source>
</evidence>
<dbReference type="Proteomes" id="UP001168552">
    <property type="component" value="Unassembled WGS sequence"/>
</dbReference>
<reference evidence="1" key="1">
    <citation type="submission" date="2023-06" db="EMBL/GenBank/DDBJ databases">
        <title>Cytophagales bacterium Strain LB-30, isolated from soil.</title>
        <authorList>
            <person name="Liu B."/>
        </authorList>
    </citation>
    <scope>NUCLEOTIDE SEQUENCE</scope>
    <source>
        <strain evidence="1">LB-30</strain>
    </source>
</reference>
<name>A0ABT8F7F1_9BACT</name>
<dbReference type="EMBL" id="JAUHJS010000006">
    <property type="protein sequence ID" value="MDN4166380.1"/>
    <property type="molecule type" value="Genomic_DNA"/>
</dbReference>
<gene>
    <name evidence="1" type="ORF">QWY31_12790</name>
</gene>
<protein>
    <recommendedName>
        <fullName evidence="3">DUF3052 domain-containing protein</fullName>
    </recommendedName>
</protein>